<proteinExistence type="predicted"/>
<evidence type="ECO:0000313" key="5">
    <source>
        <dbReference type="EMBL" id="CAB0593167.1"/>
    </source>
</evidence>
<dbReference type="EMBL" id="CADDAV010000010">
    <property type="protein sequence ID" value="CAB0593167.1"/>
    <property type="molecule type" value="Genomic_DNA"/>
</dbReference>
<organism evidence="5 6">
    <name type="scientific">Corynebacterium diphtheriae</name>
    <dbReference type="NCBI Taxonomy" id="1717"/>
    <lineage>
        <taxon>Bacteria</taxon>
        <taxon>Bacillati</taxon>
        <taxon>Actinomycetota</taxon>
        <taxon>Actinomycetes</taxon>
        <taxon>Mycobacteriales</taxon>
        <taxon>Corynebacteriaceae</taxon>
        <taxon>Corynebacterium</taxon>
    </lineage>
</organism>
<sequence>MKLNVTVNGIAYSVEVEVEEEKRQIAPIYFGGGSGGGATHSEPATASVSGVSANAVVAPLAGSVFKILVEEGEEIEAGQVLLILEAMKMETEITAPNAGKVGSIRVEVGESVQGGQALVTID</sequence>
<reference evidence="5 6" key="1">
    <citation type="submission" date="2020-02" db="EMBL/GenBank/DDBJ databases">
        <authorList>
            <person name="Brisse S."/>
        </authorList>
    </citation>
    <scope>NUCLEOTIDE SEQUENCE [LARGE SCALE GENOMIC DNA]</scope>
    <source>
        <strain evidence="5">CIP107547</strain>
    </source>
</reference>
<dbReference type="AlphaFoldDB" id="A0A0D6FND3"/>
<protein>
    <recommendedName>
        <fullName evidence="1">biotin carboxylase</fullName>
        <ecNumber evidence="1">6.3.4.14</ecNumber>
    </recommendedName>
</protein>
<comment type="catalytic activity">
    <reaction evidence="3">
        <text>N(6)-biotinyl-L-lysyl-[protein] + hydrogencarbonate + ATP = N(6)-carboxybiotinyl-L-lysyl-[protein] + ADP + phosphate + H(+)</text>
        <dbReference type="Rhea" id="RHEA:13501"/>
        <dbReference type="Rhea" id="RHEA-COMP:10505"/>
        <dbReference type="Rhea" id="RHEA-COMP:10506"/>
        <dbReference type="ChEBI" id="CHEBI:15378"/>
        <dbReference type="ChEBI" id="CHEBI:17544"/>
        <dbReference type="ChEBI" id="CHEBI:30616"/>
        <dbReference type="ChEBI" id="CHEBI:43474"/>
        <dbReference type="ChEBI" id="CHEBI:83144"/>
        <dbReference type="ChEBI" id="CHEBI:83145"/>
        <dbReference type="ChEBI" id="CHEBI:456216"/>
        <dbReference type="EC" id="6.3.4.14"/>
    </reaction>
    <physiologicalReaction direction="left-to-right" evidence="3">
        <dbReference type="Rhea" id="RHEA:13502"/>
    </physiologicalReaction>
</comment>
<gene>
    <name evidence="5" type="ORF">CIP107547_00857</name>
</gene>
<keyword evidence="2" id="KW-0092">Biotin</keyword>
<evidence type="ECO:0000259" key="4">
    <source>
        <dbReference type="PROSITE" id="PS50968"/>
    </source>
</evidence>
<dbReference type="OMA" id="PRPKIGH"/>
<dbReference type="PROSITE" id="PS00188">
    <property type="entry name" value="BIOTIN"/>
    <property type="match status" value="1"/>
</dbReference>
<evidence type="ECO:0000256" key="2">
    <source>
        <dbReference type="ARBA" id="ARBA00023267"/>
    </source>
</evidence>
<dbReference type="PANTHER" id="PTHR45266:SF3">
    <property type="entry name" value="OXALOACETATE DECARBOXYLASE ALPHA CHAIN"/>
    <property type="match status" value="1"/>
</dbReference>
<dbReference type="Proteomes" id="UP000480222">
    <property type="component" value="Unassembled WGS sequence"/>
</dbReference>
<dbReference type="GeneID" id="29423291"/>
<dbReference type="Gene3D" id="2.40.50.100">
    <property type="match status" value="1"/>
</dbReference>
<comment type="caution">
    <text evidence="5">The sequence shown here is derived from an EMBL/GenBank/DDBJ whole genome shotgun (WGS) entry which is preliminary data.</text>
</comment>
<dbReference type="CDD" id="cd06850">
    <property type="entry name" value="biotinyl_domain"/>
    <property type="match status" value="1"/>
</dbReference>
<feature type="domain" description="Lipoyl-binding" evidence="4">
    <location>
        <begin position="43"/>
        <end position="122"/>
    </location>
</feature>
<dbReference type="RefSeq" id="WP_003850583.1">
    <property type="nucleotide sequence ID" value="NZ_CABVGJ010000002.1"/>
</dbReference>
<accession>A0A0D6FND3</accession>
<dbReference type="PANTHER" id="PTHR45266">
    <property type="entry name" value="OXALOACETATE DECARBOXYLASE ALPHA CHAIN"/>
    <property type="match status" value="1"/>
</dbReference>
<evidence type="ECO:0000256" key="3">
    <source>
        <dbReference type="ARBA" id="ARBA00048501"/>
    </source>
</evidence>
<dbReference type="EC" id="6.3.4.14" evidence="1"/>
<dbReference type="FunFam" id="2.40.50.100:FF:000003">
    <property type="entry name" value="Acetyl-CoA carboxylase biotin carboxyl carrier protein"/>
    <property type="match status" value="1"/>
</dbReference>
<dbReference type="KEGG" id="cdi:DIP0742"/>
<dbReference type="Pfam" id="PF00364">
    <property type="entry name" value="Biotin_lipoyl"/>
    <property type="match status" value="1"/>
</dbReference>
<evidence type="ECO:0000256" key="1">
    <source>
        <dbReference type="ARBA" id="ARBA00013263"/>
    </source>
</evidence>
<dbReference type="InterPro" id="IPR011053">
    <property type="entry name" value="Single_hybrid_motif"/>
</dbReference>
<dbReference type="PROSITE" id="PS50968">
    <property type="entry name" value="BIOTINYL_LIPOYL"/>
    <property type="match status" value="1"/>
</dbReference>
<name>A0A0D6FND3_CORDP</name>
<dbReference type="InterPro" id="IPR000089">
    <property type="entry name" value="Biotin_lipoyl"/>
</dbReference>
<dbReference type="KEGG" id="cdip:ERS451417_00673"/>
<dbReference type="OrthoDB" id="5149441at2"/>
<dbReference type="GO" id="GO:0004075">
    <property type="term" value="F:biotin carboxylase activity"/>
    <property type="evidence" value="ECO:0007669"/>
    <property type="project" value="UniProtKB-EC"/>
</dbReference>
<dbReference type="SUPFAM" id="SSF51230">
    <property type="entry name" value="Single hybrid motif"/>
    <property type="match status" value="1"/>
</dbReference>
<dbReference type="InterPro" id="IPR001882">
    <property type="entry name" value="Biotin_BS"/>
</dbReference>
<dbReference type="InterPro" id="IPR050709">
    <property type="entry name" value="Biotin_Carboxyl_Carrier/Decarb"/>
</dbReference>
<evidence type="ECO:0000313" key="6">
    <source>
        <dbReference type="Proteomes" id="UP000480222"/>
    </source>
</evidence>